<keyword evidence="2" id="KW-1185">Reference proteome</keyword>
<dbReference type="AlphaFoldDB" id="A0A7W4VJG9"/>
<comment type="caution">
    <text evidence="1">The sequence shown here is derived from an EMBL/GenBank/DDBJ whole genome shotgun (WGS) entry which is preliminary data.</text>
</comment>
<evidence type="ECO:0000313" key="2">
    <source>
        <dbReference type="Proteomes" id="UP000532010"/>
    </source>
</evidence>
<dbReference type="EMBL" id="JACHWB010000001">
    <property type="protein sequence ID" value="MBB3018313.1"/>
    <property type="molecule type" value="Genomic_DNA"/>
</dbReference>
<evidence type="ECO:0000313" key="1">
    <source>
        <dbReference type="EMBL" id="MBB3018313.1"/>
    </source>
</evidence>
<proteinExistence type="predicted"/>
<sequence>MPGLVPGIHVFIALWLNDVDGRNKCGHDEEGVIPGERQRGKGIHSHALSHGFPSATLRLGMTPAH</sequence>
<reference evidence="1 2" key="1">
    <citation type="submission" date="2020-08" db="EMBL/GenBank/DDBJ databases">
        <title>The Agave Microbiome: Exploring the role of microbial communities in plant adaptations to desert environments.</title>
        <authorList>
            <person name="Partida-Martinez L.P."/>
        </authorList>
    </citation>
    <scope>NUCLEOTIDE SEQUENCE [LARGE SCALE GENOMIC DNA]</scope>
    <source>
        <strain evidence="1 2">AT3.9</strain>
    </source>
</reference>
<accession>A0A7W4VJG9</accession>
<gene>
    <name evidence="1" type="ORF">FHR70_001353</name>
</gene>
<protein>
    <submittedName>
        <fullName evidence="1">Uncharacterized protein</fullName>
    </submittedName>
</protein>
<dbReference type="Proteomes" id="UP000532010">
    <property type="component" value="Unassembled WGS sequence"/>
</dbReference>
<organism evidence="1 2">
    <name type="scientific">Microvirga lupini</name>
    <dbReference type="NCBI Taxonomy" id="420324"/>
    <lineage>
        <taxon>Bacteria</taxon>
        <taxon>Pseudomonadati</taxon>
        <taxon>Pseudomonadota</taxon>
        <taxon>Alphaproteobacteria</taxon>
        <taxon>Hyphomicrobiales</taxon>
        <taxon>Methylobacteriaceae</taxon>
        <taxon>Microvirga</taxon>
    </lineage>
</organism>
<name>A0A7W4VJG9_9HYPH</name>